<dbReference type="Proteomes" id="UP000838672">
    <property type="component" value="Unassembled WGS sequence"/>
</dbReference>
<proteinExistence type="predicted"/>
<protein>
    <submittedName>
        <fullName evidence="1">Uncharacterized protein</fullName>
    </submittedName>
</protein>
<gene>
    <name evidence="1" type="ORF">VST7929_03087</name>
</gene>
<evidence type="ECO:0000313" key="1">
    <source>
        <dbReference type="EMBL" id="CAH0535516.1"/>
    </source>
</evidence>
<reference evidence="1" key="1">
    <citation type="submission" date="2021-11" db="EMBL/GenBank/DDBJ databases">
        <authorList>
            <person name="Rodrigo-Torres L."/>
            <person name="Arahal R. D."/>
            <person name="Lucena T."/>
        </authorList>
    </citation>
    <scope>NUCLEOTIDE SEQUENCE</scope>
    <source>
        <strain evidence="1">CECT 7929</strain>
    </source>
</reference>
<name>A0ABM8ZXM8_9VIBR</name>
<organism evidence="1 2">
    <name type="scientific">Vibrio stylophorae</name>
    <dbReference type="NCBI Taxonomy" id="659351"/>
    <lineage>
        <taxon>Bacteria</taxon>
        <taxon>Pseudomonadati</taxon>
        <taxon>Pseudomonadota</taxon>
        <taxon>Gammaproteobacteria</taxon>
        <taxon>Vibrionales</taxon>
        <taxon>Vibrionaceae</taxon>
        <taxon>Vibrio</taxon>
    </lineage>
</organism>
<sequence length="38" mass="4347">MFKVPSLSVYVSILPTFITDDLIFASKFELLANLKNRD</sequence>
<dbReference type="EMBL" id="CAKLDI010000002">
    <property type="protein sequence ID" value="CAH0535516.1"/>
    <property type="molecule type" value="Genomic_DNA"/>
</dbReference>
<evidence type="ECO:0000313" key="2">
    <source>
        <dbReference type="Proteomes" id="UP000838672"/>
    </source>
</evidence>
<accession>A0ABM8ZXM8</accession>
<keyword evidence="2" id="KW-1185">Reference proteome</keyword>
<comment type="caution">
    <text evidence="1">The sequence shown here is derived from an EMBL/GenBank/DDBJ whole genome shotgun (WGS) entry which is preliminary data.</text>
</comment>